<dbReference type="EMBL" id="JABSTQ010010036">
    <property type="protein sequence ID" value="KAG0423938.1"/>
    <property type="molecule type" value="Genomic_DNA"/>
</dbReference>
<evidence type="ECO:0000313" key="1">
    <source>
        <dbReference type="EMBL" id="KAG0423938.1"/>
    </source>
</evidence>
<gene>
    <name evidence="1" type="ORF">HPB47_000298</name>
</gene>
<organism evidence="1 2">
    <name type="scientific">Ixodes persulcatus</name>
    <name type="common">Taiga tick</name>
    <dbReference type="NCBI Taxonomy" id="34615"/>
    <lineage>
        <taxon>Eukaryota</taxon>
        <taxon>Metazoa</taxon>
        <taxon>Ecdysozoa</taxon>
        <taxon>Arthropoda</taxon>
        <taxon>Chelicerata</taxon>
        <taxon>Arachnida</taxon>
        <taxon>Acari</taxon>
        <taxon>Parasitiformes</taxon>
        <taxon>Ixodida</taxon>
        <taxon>Ixodoidea</taxon>
        <taxon>Ixodidae</taxon>
        <taxon>Ixodinae</taxon>
        <taxon>Ixodes</taxon>
    </lineage>
</organism>
<evidence type="ECO:0000313" key="2">
    <source>
        <dbReference type="Proteomes" id="UP000805193"/>
    </source>
</evidence>
<protein>
    <submittedName>
        <fullName evidence="1">Uncharacterized protein</fullName>
    </submittedName>
</protein>
<name>A0AC60PSD3_IXOPE</name>
<accession>A0AC60PSD3</accession>
<comment type="caution">
    <text evidence="1">The sequence shown here is derived from an EMBL/GenBank/DDBJ whole genome shotgun (WGS) entry which is preliminary data.</text>
</comment>
<proteinExistence type="predicted"/>
<dbReference type="Proteomes" id="UP000805193">
    <property type="component" value="Unassembled WGS sequence"/>
</dbReference>
<keyword evidence="2" id="KW-1185">Reference proteome</keyword>
<sequence length="861" mass="94808">MASTVEVPQQPSDPSTLNDLRLFLAGTSGYESKIKSGDVAKAAIRLLKTLPVAREAVLEYMHNLFDDAVNRHIMRLDSEDTGVPTDLSGEREIAVDEVQAVLSGFIKSNLNAWAPIISTWSLELLGHLTRKYADRRIVHYSSSLPEVLQIWMACPPTRTLMDLTTQCLSTLIDTDPDRCIDALLETSVQHSPHFDWVVAHIGSCFPNTVITRVLACGLKDFISHEEDQDMGGERTRVPKLASVVGILGHLAGQHSADIRRALVALLQDSFSASPTREQLATVPFLLQLASMSELLLTAIVSEFTRVVSADMLNKLSGLVAKWESAKIPGTRDLMNLTVILMVQSGTGDLRFLAQVLDIAAGESDFSKSLLPTVQSAAGILLDSVLLEMQHRVYAGSGDIPLLLALERRLNDVCAWLDTRCGPRTLWLWNVLALMCVHSKEKTCVTVLSHLLCRSTGGPTELLLFQGLVHQVEVVHINSLPHALSHLMAELRSGRVPDPARLVRNLQTLAASPQSGPRVSTAVCQSAEVLAEQMRLTSAPEYADLLAELLSTSVRPEAMSPTAVVKVASSAVAYFFSVVCRPEWYNGGRKFQAACVCMRLLSTLCVRPAAQQLALRDLLRGSLNEEVSWRFGSSPRKREVRRTTPFVALLEENQKFATSINFPQSPSSIVRVGVIGSGLRSVVPPPAIAAEQVVLNKQLLLETLTACCALPWVNDQPAPVPRTSPVAGMKIVALLLVEMVSSDVMFNGLPWPDEDFLKVTMERDLHIQAMFVEHPVLWDLLHLVASVRPSLCYCSVLLRAVMAVAMTHWRNLPRESRRQQPQASGDDAKDNGDRKYLERLRMIMISNIETCGPVFQKFFSID</sequence>
<reference evidence="1 2" key="1">
    <citation type="journal article" date="2020" name="Cell">
        <title>Large-Scale Comparative Analyses of Tick Genomes Elucidate Their Genetic Diversity and Vector Capacities.</title>
        <authorList>
            <consortium name="Tick Genome and Microbiome Consortium (TIGMIC)"/>
            <person name="Jia N."/>
            <person name="Wang J."/>
            <person name="Shi W."/>
            <person name="Du L."/>
            <person name="Sun Y."/>
            <person name="Zhan W."/>
            <person name="Jiang J.F."/>
            <person name="Wang Q."/>
            <person name="Zhang B."/>
            <person name="Ji P."/>
            <person name="Bell-Sakyi L."/>
            <person name="Cui X.M."/>
            <person name="Yuan T.T."/>
            <person name="Jiang B.G."/>
            <person name="Yang W.F."/>
            <person name="Lam T.T."/>
            <person name="Chang Q.C."/>
            <person name="Ding S.J."/>
            <person name="Wang X.J."/>
            <person name="Zhu J.G."/>
            <person name="Ruan X.D."/>
            <person name="Zhao L."/>
            <person name="Wei J.T."/>
            <person name="Ye R.Z."/>
            <person name="Que T.C."/>
            <person name="Du C.H."/>
            <person name="Zhou Y.H."/>
            <person name="Cheng J.X."/>
            <person name="Dai P.F."/>
            <person name="Guo W.B."/>
            <person name="Han X.H."/>
            <person name="Huang E.J."/>
            <person name="Li L.F."/>
            <person name="Wei W."/>
            <person name="Gao Y.C."/>
            <person name="Liu J.Z."/>
            <person name="Shao H.Z."/>
            <person name="Wang X."/>
            <person name="Wang C.C."/>
            <person name="Yang T.C."/>
            <person name="Huo Q.B."/>
            <person name="Li W."/>
            <person name="Chen H.Y."/>
            <person name="Chen S.E."/>
            <person name="Zhou L.G."/>
            <person name="Ni X.B."/>
            <person name="Tian J.H."/>
            <person name="Sheng Y."/>
            <person name="Liu T."/>
            <person name="Pan Y.S."/>
            <person name="Xia L.Y."/>
            <person name="Li J."/>
            <person name="Zhao F."/>
            <person name="Cao W.C."/>
        </authorList>
    </citation>
    <scope>NUCLEOTIDE SEQUENCE [LARGE SCALE GENOMIC DNA]</scope>
    <source>
        <strain evidence="1">Iper-2018</strain>
    </source>
</reference>